<evidence type="ECO:0000256" key="1">
    <source>
        <dbReference type="SAM" id="MobiDB-lite"/>
    </source>
</evidence>
<gene>
    <name evidence="2" type="ORF">PGLA2088_LOCUS5611</name>
</gene>
<dbReference type="PANTHER" id="PTHR37458">
    <property type="entry name" value="THISBE"/>
    <property type="match status" value="1"/>
</dbReference>
<dbReference type="PANTHER" id="PTHR37458:SF1">
    <property type="entry name" value="THISBE"/>
    <property type="match status" value="1"/>
</dbReference>
<feature type="compositionally biased region" description="Pro residues" evidence="1">
    <location>
        <begin position="128"/>
        <end position="143"/>
    </location>
</feature>
<feature type="region of interest" description="Disordered" evidence="1">
    <location>
        <begin position="445"/>
        <end position="476"/>
    </location>
</feature>
<feature type="compositionally biased region" description="Acidic residues" evidence="1">
    <location>
        <begin position="306"/>
        <end position="318"/>
    </location>
</feature>
<dbReference type="EMBL" id="CAJNNW010005375">
    <property type="protein sequence ID" value="CAE8647360.1"/>
    <property type="molecule type" value="Genomic_DNA"/>
</dbReference>
<dbReference type="AlphaFoldDB" id="A0A813I9N3"/>
<organism evidence="2 3">
    <name type="scientific">Polarella glacialis</name>
    <name type="common">Dinoflagellate</name>
    <dbReference type="NCBI Taxonomy" id="89957"/>
    <lineage>
        <taxon>Eukaryota</taxon>
        <taxon>Sar</taxon>
        <taxon>Alveolata</taxon>
        <taxon>Dinophyceae</taxon>
        <taxon>Suessiales</taxon>
        <taxon>Suessiaceae</taxon>
        <taxon>Polarella</taxon>
    </lineage>
</organism>
<name>A0A813I9N3_POLGL</name>
<proteinExistence type="predicted"/>
<sequence>MSFDTPCPRDSLNDDLRWGLEALPSHLHLSDDRVVAWLLELLQPVFNANNNKSNNSNNNDNNNSTNNNNSNSNNNSNTSNNTDNNSNNNNNNNSNNNNSNAMPASSSMDRFGGAPPTASDGPGAQPLAPGPVPPGEARAAPPPPRHAVEILDLFEKLDAAGELPGSGSMQIVRDRLQDSAELALRSLRAGAEALDAFDDATAGADKEMAKPAKSELRDLILWRGFGYSATLDKAVMEACHAEVFDVESLSKKRANNLKSQMSQAHTKFLRNLSEVVPELQELQNQHRRQRPPKNRTAQQGENGQGGEEESGPAGEDESGSTRSQSEEGPQQRRSEAQQQQQQEQEQQQQQEQQQRQQPSEPDAEEVEQRASETSEALDAATPTAKQPKIIVNAAKLPDEQAYQYWHRTTCGHENREYCAPDWKWNSKDWEGSQLSEWKGAKTCALPENSRRGPEDLTEEQGPAVRHPRGLGPGKRSLSASDRVTLQACLCALASEPELDLTDCIDMSRRVAEILSSADLQLGSDLDLLAQAKGTAAAVVTRADGHPEHLPCALVALSQVAELEFLDMSMKSLGFSRRAEDLLAGPPRFSRRAEVLAIMDTWHEMLKTGVPCESLPSLVDSTMALMEWYTVASSCLSLGILAQHATLCSSSRCSRCQAQVLRVRGKLYEVAEVHVQDKEVCEASIWELRKLHKQNVLGLDTSKSGEGRQLDDCGPKFGAVRVLQSFEEQDGADENLNWSLEKQAAKLYARTHSVAEIVAQFGSRATTDPGPLLAAFQEVTDNLWEPLEFLTSWVLWNHAIQSPTGENADWSYAVATLTKVLKQRTVIQDELLHCIFEWLEDETRLREQQKKFIVVGMFFGEEVILQWLRKVTVLPPVAKEGQQQQQQQQQECDMLPSWPATAATRALADLCRLRTDFERSVRCESYKVLLDMQIPEGMKAVVDVFGSLADERIPHDTKGDDSFATLLTEAAKKIVEVCRRFPAEKYAQEHPSFILESLTSLTAISGHRECDLRQHSEEIREFSSQVVQDWSEQAQAVKCAEALMLRLPGQDNSSDLTWHLS</sequence>
<reference evidence="2" key="1">
    <citation type="submission" date="2021-02" db="EMBL/GenBank/DDBJ databases">
        <authorList>
            <person name="Dougan E. K."/>
            <person name="Rhodes N."/>
            <person name="Thang M."/>
            <person name="Chan C."/>
        </authorList>
    </citation>
    <scope>NUCLEOTIDE SEQUENCE</scope>
</reference>
<feature type="compositionally biased region" description="Low complexity" evidence="1">
    <location>
        <begin position="49"/>
        <end position="100"/>
    </location>
</feature>
<protein>
    <submittedName>
        <fullName evidence="2">Uncharacterized protein</fullName>
    </submittedName>
</protein>
<evidence type="ECO:0000313" key="2">
    <source>
        <dbReference type="EMBL" id="CAE8647360.1"/>
    </source>
</evidence>
<evidence type="ECO:0000313" key="3">
    <source>
        <dbReference type="Proteomes" id="UP000626109"/>
    </source>
</evidence>
<dbReference type="Proteomes" id="UP000626109">
    <property type="component" value="Unassembled WGS sequence"/>
</dbReference>
<feature type="region of interest" description="Disordered" evidence="1">
    <location>
        <begin position="48"/>
        <end position="143"/>
    </location>
</feature>
<accession>A0A813I9N3</accession>
<feature type="region of interest" description="Disordered" evidence="1">
    <location>
        <begin position="281"/>
        <end position="385"/>
    </location>
</feature>
<dbReference type="GO" id="GO:0005615">
    <property type="term" value="C:extracellular space"/>
    <property type="evidence" value="ECO:0007669"/>
    <property type="project" value="TreeGrafter"/>
</dbReference>
<dbReference type="GO" id="GO:0048018">
    <property type="term" value="F:receptor ligand activity"/>
    <property type="evidence" value="ECO:0007669"/>
    <property type="project" value="TreeGrafter"/>
</dbReference>
<feature type="compositionally biased region" description="Low complexity" evidence="1">
    <location>
        <begin position="336"/>
        <end position="357"/>
    </location>
</feature>
<comment type="caution">
    <text evidence="2">The sequence shown here is derived from an EMBL/GenBank/DDBJ whole genome shotgun (WGS) entry which is preliminary data.</text>
</comment>